<feature type="transmembrane region" description="Helical" evidence="6">
    <location>
        <begin position="255"/>
        <end position="274"/>
    </location>
</feature>
<accession>A0A9Q8U0Q2</accession>
<evidence type="ECO:0000313" key="8">
    <source>
        <dbReference type="EMBL" id="URQ63717.1"/>
    </source>
</evidence>
<dbReference type="Pfam" id="PF07690">
    <property type="entry name" value="MFS_1"/>
    <property type="match status" value="1"/>
</dbReference>
<evidence type="ECO:0000256" key="1">
    <source>
        <dbReference type="ARBA" id="ARBA00004141"/>
    </source>
</evidence>
<feature type="transmembrane region" description="Helical" evidence="6">
    <location>
        <begin position="101"/>
        <end position="126"/>
    </location>
</feature>
<feature type="transmembrane region" description="Helical" evidence="6">
    <location>
        <begin position="42"/>
        <end position="60"/>
    </location>
</feature>
<dbReference type="SUPFAM" id="SSF103473">
    <property type="entry name" value="MFS general substrate transporter"/>
    <property type="match status" value="1"/>
</dbReference>
<dbReference type="AlphaFoldDB" id="A0A9Q8U0Q2"/>
<dbReference type="PANTHER" id="PTHR23505:SF79">
    <property type="entry name" value="PROTEIN SPINSTER"/>
    <property type="match status" value="1"/>
</dbReference>
<feature type="transmembrane region" description="Helical" evidence="6">
    <location>
        <begin position="132"/>
        <end position="149"/>
    </location>
</feature>
<evidence type="ECO:0000256" key="2">
    <source>
        <dbReference type="ARBA" id="ARBA00022448"/>
    </source>
</evidence>
<feature type="transmembrane region" description="Helical" evidence="6">
    <location>
        <begin position="185"/>
        <end position="204"/>
    </location>
</feature>
<evidence type="ECO:0000259" key="7">
    <source>
        <dbReference type="PROSITE" id="PS50850"/>
    </source>
</evidence>
<evidence type="ECO:0000256" key="6">
    <source>
        <dbReference type="SAM" id="Phobius"/>
    </source>
</evidence>
<comment type="subcellular location">
    <subcellularLocation>
        <location evidence="1">Membrane</location>
        <topology evidence="1">Multi-pass membrane protein</topology>
    </subcellularLocation>
</comment>
<organism evidence="8 9">
    <name type="scientific">SAR86 cluster bacterium</name>
    <dbReference type="NCBI Taxonomy" id="2030880"/>
    <lineage>
        <taxon>Bacteria</taxon>
        <taxon>Pseudomonadati</taxon>
        <taxon>Pseudomonadota</taxon>
        <taxon>Gammaproteobacteria</taxon>
        <taxon>SAR86 cluster</taxon>
    </lineage>
</organism>
<feature type="transmembrane region" description="Helical" evidence="6">
    <location>
        <begin position="66"/>
        <end position="89"/>
    </location>
</feature>
<keyword evidence="5 6" id="KW-0472">Membrane</keyword>
<dbReference type="InterPro" id="IPR020846">
    <property type="entry name" value="MFS_dom"/>
</dbReference>
<dbReference type="GO" id="GO:0016020">
    <property type="term" value="C:membrane"/>
    <property type="evidence" value="ECO:0007669"/>
    <property type="project" value="UniProtKB-SubCell"/>
</dbReference>
<feature type="transmembrane region" description="Helical" evidence="6">
    <location>
        <begin position="280"/>
        <end position="303"/>
    </location>
</feature>
<dbReference type="PROSITE" id="PS50850">
    <property type="entry name" value="MFS"/>
    <property type="match status" value="1"/>
</dbReference>
<evidence type="ECO:0000256" key="3">
    <source>
        <dbReference type="ARBA" id="ARBA00022692"/>
    </source>
</evidence>
<protein>
    <submittedName>
        <fullName evidence="8">MFS transporter</fullName>
    </submittedName>
</protein>
<keyword evidence="2" id="KW-0813">Transport</keyword>
<sequence length="392" mass="42624">MPALNLTNAEFGLLTGIIFTLIYTISGIFVGSLADRFNRSRIIGCGVIIWSFFTALSGLAKNFVQLAIPRFFIGVGESSITPSTMSVLADRFGKQRLGFAAGFYYMGVPVGVGVALLIAGFLGPVIGWRGSFYLLGGIGVALGLLMLFVKDHPRTKLPQKTETNERSFKEVLTLLFEVLGKSKSLGLTILAGTLYHFVLGAAAFDIRWAVVDKGFEADFYLQINSLVFLVFGVAGSVFGGAMSDWALKKYDLPRTWFLLILTFVLMPLAFTRYADPTSVIFWIGIVSSAFSTGCFYGPVFSAIQEVVPANIRGSVVAFNLLCINLVGYSLGSYTAGLSIDYLLDMGVSQPYTHVLVGSVVIYLLTGPICYYLAGKHYDADKKALEIQFSKET</sequence>
<feature type="transmembrane region" description="Helical" evidence="6">
    <location>
        <begin position="12"/>
        <end position="30"/>
    </location>
</feature>
<feature type="transmembrane region" description="Helical" evidence="6">
    <location>
        <begin position="351"/>
        <end position="373"/>
    </location>
</feature>
<dbReference type="Gene3D" id="1.20.1250.20">
    <property type="entry name" value="MFS general substrate transporter like domains"/>
    <property type="match status" value="1"/>
</dbReference>
<keyword evidence="3 6" id="KW-0812">Transmembrane</keyword>
<dbReference type="GO" id="GO:0022857">
    <property type="term" value="F:transmembrane transporter activity"/>
    <property type="evidence" value="ECO:0007669"/>
    <property type="project" value="InterPro"/>
</dbReference>
<keyword evidence="9" id="KW-1185">Reference proteome</keyword>
<reference evidence="8" key="1">
    <citation type="submission" date="2022-05" db="EMBL/GenBank/DDBJ databases">
        <title>Single-amplified genomics reveal most streamlined microbe among free-living bacteria.</title>
        <authorList>
            <person name="Roda-Garcia J."/>
            <person name="Haro-Moreno J.M."/>
            <person name="Rodriguez-Valera F."/>
            <person name="Almagro-Moreno S."/>
            <person name="Lopez-Perez M."/>
        </authorList>
    </citation>
    <scope>NUCLEOTIDE SEQUENCE</scope>
    <source>
        <strain evidence="8">TMED112-D2-2</strain>
    </source>
</reference>
<keyword evidence="4 6" id="KW-1133">Transmembrane helix</keyword>
<evidence type="ECO:0000256" key="4">
    <source>
        <dbReference type="ARBA" id="ARBA00022989"/>
    </source>
</evidence>
<dbReference type="EMBL" id="CP097966">
    <property type="protein sequence ID" value="URQ63717.1"/>
    <property type="molecule type" value="Genomic_DNA"/>
</dbReference>
<dbReference type="InterPro" id="IPR011701">
    <property type="entry name" value="MFS"/>
</dbReference>
<name>A0A9Q8U0Q2_9GAMM</name>
<feature type="transmembrane region" description="Helical" evidence="6">
    <location>
        <begin position="315"/>
        <end position="339"/>
    </location>
</feature>
<evidence type="ECO:0000256" key="5">
    <source>
        <dbReference type="ARBA" id="ARBA00023136"/>
    </source>
</evidence>
<feature type="transmembrane region" description="Helical" evidence="6">
    <location>
        <begin position="219"/>
        <end position="243"/>
    </location>
</feature>
<dbReference type="Proteomes" id="UP001056381">
    <property type="component" value="Chromosome"/>
</dbReference>
<proteinExistence type="predicted"/>
<dbReference type="PANTHER" id="PTHR23505">
    <property type="entry name" value="SPINSTER"/>
    <property type="match status" value="1"/>
</dbReference>
<feature type="domain" description="Major facilitator superfamily (MFS) profile" evidence="7">
    <location>
        <begin position="1"/>
        <end position="377"/>
    </location>
</feature>
<dbReference type="InterPro" id="IPR044770">
    <property type="entry name" value="MFS_spinster-like"/>
</dbReference>
<dbReference type="InterPro" id="IPR036259">
    <property type="entry name" value="MFS_trans_sf"/>
</dbReference>
<gene>
    <name evidence="8" type="ORF">M9B40_03590</name>
</gene>
<evidence type="ECO:0000313" key="9">
    <source>
        <dbReference type="Proteomes" id="UP001056381"/>
    </source>
</evidence>